<organism evidence="1">
    <name type="scientific">marine sediment metagenome</name>
    <dbReference type="NCBI Taxonomy" id="412755"/>
    <lineage>
        <taxon>unclassified sequences</taxon>
        <taxon>metagenomes</taxon>
        <taxon>ecological metagenomes</taxon>
    </lineage>
</organism>
<reference evidence="1" key="1">
    <citation type="journal article" date="2014" name="Front. Microbiol.">
        <title>High frequency of phylogenetically diverse reductive dehalogenase-homologous genes in deep subseafloor sedimentary metagenomes.</title>
        <authorList>
            <person name="Kawai M."/>
            <person name="Futagami T."/>
            <person name="Toyoda A."/>
            <person name="Takaki Y."/>
            <person name="Nishi S."/>
            <person name="Hori S."/>
            <person name="Arai W."/>
            <person name="Tsubouchi T."/>
            <person name="Morono Y."/>
            <person name="Uchiyama I."/>
            <person name="Ito T."/>
            <person name="Fujiyama A."/>
            <person name="Inagaki F."/>
            <person name="Takami H."/>
        </authorList>
    </citation>
    <scope>NUCLEOTIDE SEQUENCE</scope>
    <source>
        <strain evidence="1">Expedition CK06-06</strain>
    </source>
</reference>
<gene>
    <name evidence="1" type="ORF">S12H4_22534</name>
</gene>
<evidence type="ECO:0000313" key="1">
    <source>
        <dbReference type="EMBL" id="GAI76507.1"/>
    </source>
</evidence>
<sequence>MPAVVYKWGKVSTDSYSLIKAVTLPSAVTAANPVTFHAENGSNYRVPAGKRFIVTQWMLKATIRSYIGESDSADGDLTKILKPVYYT</sequence>
<name>X1R714_9ZZZZ</name>
<accession>X1R714</accession>
<dbReference type="EMBL" id="BARW01011770">
    <property type="protein sequence ID" value="GAI76507.1"/>
    <property type="molecule type" value="Genomic_DNA"/>
</dbReference>
<feature type="non-terminal residue" evidence="1">
    <location>
        <position position="87"/>
    </location>
</feature>
<protein>
    <submittedName>
        <fullName evidence="1">Uncharacterized protein</fullName>
    </submittedName>
</protein>
<dbReference type="AlphaFoldDB" id="X1R714"/>
<proteinExistence type="predicted"/>
<comment type="caution">
    <text evidence="1">The sequence shown here is derived from an EMBL/GenBank/DDBJ whole genome shotgun (WGS) entry which is preliminary data.</text>
</comment>